<gene>
    <name evidence="2" type="primary">ORUFIa0084G16.7</name>
    <name evidence="3" type="synonym">ORUFIb0057L17.2</name>
</gene>
<proteinExistence type="predicted"/>
<dbReference type="AlphaFoldDB" id="A0A679BBB6"/>
<name>A0A679BBB6_ORYRU</name>
<evidence type="ECO:0000313" key="3">
    <source>
        <dbReference type="EMBL" id="BBF90029.1"/>
    </source>
</evidence>
<evidence type="ECO:0000256" key="1">
    <source>
        <dbReference type="SAM" id="MobiDB-lite"/>
    </source>
</evidence>
<dbReference type="EMBL" id="AP018884">
    <property type="protein sequence ID" value="BBF90029.1"/>
    <property type="molecule type" value="Genomic_DNA"/>
</dbReference>
<feature type="region of interest" description="Disordered" evidence="1">
    <location>
        <begin position="151"/>
        <end position="172"/>
    </location>
</feature>
<accession>A0A679BBB6</accession>
<evidence type="ECO:0000313" key="2">
    <source>
        <dbReference type="EMBL" id="BBF90023.1"/>
    </source>
</evidence>
<organism evidence="2">
    <name type="scientific">Oryza rufipogon</name>
    <name type="common">Brownbeard rice</name>
    <name type="synonym">Asian wild rice</name>
    <dbReference type="NCBI Taxonomy" id="4529"/>
    <lineage>
        <taxon>Eukaryota</taxon>
        <taxon>Viridiplantae</taxon>
        <taxon>Streptophyta</taxon>
        <taxon>Embryophyta</taxon>
        <taxon>Tracheophyta</taxon>
        <taxon>Spermatophyta</taxon>
        <taxon>Magnoliopsida</taxon>
        <taxon>Liliopsida</taxon>
        <taxon>Poales</taxon>
        <taxon>Poaceae</taxon>
        <taxon>BOP clade</taxon>
        <taxon>Oryzoideae</taxon>
        <taxon>Oryzeae</taxon>
        <taxon>Oryzinae</taxon>
        <taxon>Oryza</taxon>
    </lineage>
</organism>
<feature type="compositionally biased region" description="Basic residues" evidence="1">
    <location>
        <begin position="157"/>
        <end position="172"/>
    </location>
</feature>
<protein>
    <submittedName>
        <fullName evidence="2">Uncharacterized protein</fullName>
    </submittedName>
</protein>
<sequence>MDFTAAAVVFEGSSPDVEAKRSFDLGDFTGSDETAVVVGSAATEGVDAEACHRRRDEEQPRQCSVAVRCPDLVTAGRLLRSGCCCLPLGLPLLLSAPPLRLLLQLDAVGKPATCGVVVAGKPQRHRLHHCCSITLELECIVAEAAAAVPRQPAPISSRRRREASRARGHHRR</sequence>
<reference evidence="3" key="2">
    <citation type="submission" date="2018-08" db="EMBL/GenBank/DDBJ databases">
        <title>Oryza rufipogon genomic DNA, chromosome 11, BAC clone:ORUFIb0057L17.</title>
        <authorList>
            <person name="Wu J."/>
            <person name="Kanamori H."/>
        </authorList>
    </citation>
    <scope>NUCLEOTIDE SEQUENCE</scope>
    <source>
        <strain evidence="3">W1943</strain>
    </source>
</reference>
<reference evidence="2" key="1">
    <citation type="submission" date="2018-08" db="EMBL/GenBank/DDBJ databases">
        <title>Oryza rufipogon genomic DNA, chromosome 11, BAC clone:ORUFIa0084G16.</title>
        <authorList>
            <person name="Wu J."/>
            <person name="Kanamori H."/>
        </authorList>
    </citation>
    <scope>NUCLEOTIDE SEQUENCE</scope>
    <source>
        <strain evidence="2">W1943</strain>
    </source>
</reference>
<dbReference type="EMBL" id="AP018883">
    <property type="protein sequence ID" value="BBF90023.1"/>
    <property type="molecule type" value="Genomic_DNA"/>
</dbReference>